<dbReference type="CDD" id="cd01958">
    <property type="entry name" value="HPS_like"/>
    <property type="match status" value="1"/>
</dbReference>
<dbReference type="EMBL" id="JADBGQ010000008">
    <property type="protein sequence ID" value="KAG5381657.1"/>
    <property type="molecule type" value="Genomic_DNA"/>
</dbReference>
<organism evidence="4 5">
    <name type="scientific">Brassica rapa subsp. trilocularis</name>
    <dbReference type="NCBI Taxonomy" id="1813537"/>
    <lineage>
        <taxon>Eukaryota</taxon>
        <taxon>Viridiplantae</taxon>
        <taxon>Streptophyta</taxon>
        <taxon>Embryophyta</taxon>
        <taxon>Tracheophyta</taxon>
        <taxon>Spermatophyta</taxon>
        <taxon>Magnoliopsida</taxon>
        <taxon>eudicotyledons</taxon>
        <taxon>Gunneridae</taxon>
        <taxon>Pentapetalae</taxon>
        <taxon>rosids</taxon>
        <taxon>malvids</taxon>
        <taxon>Brassicales</taxon>
        <taxon>Brassicaceae</taxon>
        <taxon>Brassiceae</taxon>
        <taxon>Brassica</taxon>
    </lineage>
</organism>
<comment type="caution">
    <text evidence="4">The sequence shown here is derived from an EMBL/GenBank/DDBJ whole genome shotgun (WGS) entry which is preliminary data.</text>
</comment>
<dbReference type="SUPFAM" id="SSF47699">
    <property type="entry name" value="Bifunctional inhibitor/lipid-transfer protein/seed storage 2S albumin"/>
    <property type="match status" value="1"/>
</dbReference>
<proteinExistence type="inferred from homology"/>
<protein>
    <recommendedName>
        <fullName evidence="3">Bifunctional inhibitor/plant lipid transfer protein/seed storage helical domain-containing protein</fullName>
    </recommendedName>
</protein>
<dbReference type="InterPro" id="IPR051636">
    <property type="entry name" value="Plant_LTP/defense-related"/>
</dbReference>
<evidence type="ECO:0000313" key="4">
    <source>
        <dbReference type="EMBL" id="KAG5381657.1"/>
    </source>
</evidence>
<evidence type="ECO:0000256" key="2">
    <source>
        <dbReference type="SAM" id="SignalP"/>
    </source>
</evidence>
<dbReference type="InterPro" id="IPR036312">
    <property type="entry name" value="Bifun_inhib/LTP/seed_sf"/>
</dbReference>
<dbReference type="InterPro" id="IPR027923">
    <property type="entry name" value="Hydrophob_seed_dom"/>
</dbReference>
<keyword evidence="2" id="KW-0732">Signal</keyword>
<dbReference type="Pfam" id="PF14547">
    <property type="entry name" value="Hydrophob_seed"/>
    <property type="match status" value="1"/>
</dbReference>
<feature type="chain" id="PRO_5045437040" description="Bifunctional inhibitor/plant lipid transfer protein/seed storage helical domain-containing protein" evidence="2">
    <location>
        <begin position="41"/>
        <end position="128"/>
    </location>
</feature>
<dbReference type="Proteomes" id="UP000823674">
    <property type="component" value="Chromosome A09"/>
</dbReference>
<name>A0ABQ7L605_BRACM</name>
<reference evidence="4 5" key="1">
    <citation type="submission" date="2021-03" db="EMBL/GenBank/DDBJ databases">
        <authorList>
            <person name="King G.J."/>
            <person name="Bancroft I."/>
            <person name="Baten A."/>
            <person name="Bloomfield J."/>
            <person name="Borpatragohain P."/>
            <person name="He Z."/>
            <person name="Irish N."/>
            <person name="Irwin J."/>
            <person name="Liu K."/>
            <person name="Mauleon R.P."/>
            <person name="Moore J."/>
            <person name="Morris R."/>
            <person name="Ostergaard L."/>
            <person name="Wang B."/>
            <person name="Wells R."/>
        </authorList>
    </citation>
    <scope>NUCLEOTIDE SEQUENCE [LARGE SCALE GENOMIC DNA]</scope>
    <source>
        <strain evidence="4">R-o-18</strain>
        <tissue evidence="4">Leaf</tissue>
    </source>
</reference>
<dbReference type="InterPro" id="IPR016140">
    <property type="entry name" value="Bifunc_inhib/LTP/seed_store"/>
</dbReference>
<sequence>MMNVTFSCNNFFPVHKQMAPRISLALFLSLNLLFFTYTSAQGSCPKDSLQISLCANVLNVVELTLGNPSVPPCCSLIHGLVDLEAAACLCSALKVDILGITSVNLPIFLNVLLNVCGRPTPTSYHCVY</sequence>
<evidence type="ECO:0000259" key="3">
    <source>
        <dbReference type="SMART" id="SM00499"/>
    </source>
</evidence>
<evidence type="ECO:0000313" key="5">
    <source>
        <dbReference type="Proteomes" id="UP000823674"/>
    </source>
</evidence>
<keyword evidence="5" id="KW-1185">Reference proteome</keyword>
<dbReference type="SMART" id="SM00499">
    <property type="entry name" value="AAI"/>
    <property type="match status" value="1"/>
</dbReference>
<feature type="domain" description="Bifunctional inhibitor/plant lipid transfer protein/seed storage helical" evidence="3">
    <location>
        <begin position="44"/>
        <end position="126"/>
    </location>
</feature>
<dbReference type="Gene3D" id="1.10.110.10">
    <property type="entry name" value="Plant lipid-transfer and hydrophobic proteins"/>
    <property type="match status" value="1"/>
</dbReference>
<comment type="similarity">
    <text evidence="1">Belongs to the plant LTP family. PEARLI1 subfamily.</text>
</comment>
<gene>
    <name evidence="4" type="primary">A09p003490.1_BraROA</name>
    <name evidence="4" type="ORF">IGI04_033127</name>
</gene>
<accession>A0ABQ7L605</accession>
<dbReference type="PANTHER" id="PTHR31731">
    <property type="match status" value="1"/>
</dbReference>
<evidence type="ECO:0000256" key="1">
    <source>
        <dbReference type="ARBA" id="ARBA00008965"/>
    </source>
</evidence>
<feature type="signal peptide" evidence="2">
    <location>
        <begin position="1"/>
        <end position="40"/>
    </location>
</feature>